<evidence type="ECO:0000256" key="2">
    <source>
        <dbReference type="ARBA" id="ARBA00007375"/>
    </source>
</evidence>
<dbReference type="InterPro" id="IPR012506">
    <property type="entry name" value="TMEM86B-like"/>
</dbReference>
<comment type="catalytic activity">
    <reaction evidence="7">
        <text>a 1-O-(1Z-alkenyl)-sn-glycero-3-phosphoethanolamine + H2O = a 2,3-saturated aldehyde + sn-glycero-3-phosphoethanolamine</text>
        <dbReference type="Rhea" id="RHEA:16905"/>
        <dbReference type="ChEBI" id="CHEBI:15377"/>
        <dbReference type="ChEBI" id="CHEBI:73359"/>
        <dbReference type="ChEBI" id="CHEBI:77288"/>
        <dbReference type="ChEBI" id="CHEBI:143890"/>
        <dbReference type="EC" id="3.3.2.2"/>
    </reaction>
</comment>
<comment type="similarity">
    <text evidence="2">Belongs to the TMEM86 family.</text>
</comment>
<evidence type="ECO:0000256" key="9">
    <source>
        <dbReference type="SAM" id="Phobius"/>
    </source>
</evidence>
<feature type="transmembrane region" description="Helical" evidence="9">
    <location>
        <begin position="46"/>
        <end position="68"/>
    </location>
</feature>
<evidence type="ECO:0000256" key="1">
    <source>
        <dbReference type="ARBA" id="ARBA00004141"/>
    </source>
</evidence>
<comment type="catalytic activity">
    <reaction evidence="8">
        <text>a 1-O-(1Z-alkenyl)-sn-glycero-3-phosphocholine + H2O = a 2,3-saturated aldehyde + sn-glycerol 3-phosphocholine</text>
        <dbReference type="Rhea" id="RHEA:22544"/>
        <dbReference type="ChEBI" id="CHEBI:15377"/>
        <dbReference type="ChEBI" id="CHEBI:16870"/>
        <dbReference type="ChEBI" id="CHEBI:73359"/>
        <dbReference type="ChEBI" id="CHEBI:77287"/>
        <dbReference type="EC" id="3.3.2.2"/>
    </reaction>
</comment>
<sequence>MVAFGIGHMLYISALGFRPLKLIPGVILYLMSTVMVYILMPGLNEVSLKIGVPLYSYILATMAWRAVARISRNDSGSIEWNGLITGLGGLAWVFSDASLGYHHFHSPLPYSQVLIMISYYLGQLGITMSVLNFGSSKLE</sequence>
<keyword evidence="4 9" id="KW-1133">Transmembrane helix</keyword>
<name>A0ABD0YGB3_9HEMI</name>
<dbReference type="AlphaFoldDB" id="A0ABD0YGB3"/>
<protein>
    <recommendedName>
        <fullName evidence="6">lysoplasmalogenase</fullName>
        <ecNumber evidence="6">3.3.2.2</ecNumber>
    </recommendedName>
</protein>
<keyword evidence="11" id="KW-1185">Reference proteome</keyword>
<evidence type="ECO:0000256" key="6">
    <source>
        <dbReference type="ARBA" id="ARBA00035673"/>
    </source>
</evidence>
<evidence type="ECO:0000256" key="5">
    <source>
        <dbReference type="ARBA" id="ARBA00023136"/>
    </source>
</evidence>
<dbReference type="Proteomes" id="UP001558652">
    <property type="component" value="Unassembled WGS sequence"/>
</dbReference>
<evidence type="ECO:0000256" key="4">
    <source>
        <dbReference type="ARBA" id="ARBA00022989"/>
    </source>
</evidence>
<dbReference type="EMBL" id="JBFDAA010000008">
    <property type="protein sequence ID" value="KAL1130236.1"/>
    <property type="molecule type" value="Genomic_DNA"/>
</dbReference>
<dbReference type="EC" id="3.3.2.2" evidence="6"/>
<dbReference type="GO" id="GO:0016020">
    <property type="term" value="C:membrane"/>
    <property type="evidence" value="ECO:0007669"/>
    <property type="project" value="UniProtKB-SubCell"/>
</dbReference>
<evidence type="ECO:0000256" key="7">
    <source>
        <dbReference type="ARBA" id="ARBA00049458"/>
    </source>
</evidence>
<feature type="transmembrane region" description="Helical" evidence="9">
    <location>
        <begin position="20"/>
        <end position="40"/>
    </location>
</feature>
<proteinExistence type="inferred from homology"/>
<gene>
    <name evidence="10" type="ORF">AAG570_013174</name>
</gene>
<feature type="transmembrane region" description="Helical" evidence="9">
    <location>
        <begin position="113"/>
        <end position="133"/>
    </location>
</feature>
<evidence type="ECO:0000313" key="10">
    <source>
        <dbReference type="EMBL" id="KAL1130236.1"/>
    </source>
</evidence>
<feature type="transmembrane region" description="Helical" evidence="9">
    <location>
        <begin position="80"/>
        <end position="101"/>
    </location>
</feature>
<dbReference type="GO" id="GO:0047408">
    <property type="term" value="F:alkenylglycerophosphocholine hydrolase activity"/>
    <property type="evidence" value="ECO:0007669"/>
    <property type="project" value="UniProtKB-EC"/>
</dbReference>
<evidence type="ECO:0000256" key="8">
    <source>
        <dbReference type="ARBA" id="ARBA00049560"/>
    </source>
</evidence>
<evidence type="ECO:0000313" key="11">
    <source>
        <dbReference type="Proteomes" id="UP001558652"/>
    </source>
</evidence>
<comment type="subcellular location">
    <subcellularLocation>
        <location evidence="1">Membrane</location>
        <topology evidence="1">Multi-pass membrane protein</topology>
    </subcellularLocation>
</comment>
<accession>A0ABD0YGB3</accession>
<dbReference type="PANTHER" id="PTHR31885:SF6">
    <property type="entry name" value="GH04784P"/>
    <property type="match status" value="1"/>
</dbReference>
<dbReference type="PANTHER" id="PTHR31885">
    <property type="entry name" value="GH04784P"/>
    <property type="match status" value="1"/>
</dbReference>
<evidence type="ECO:0000256" key="3">
    <source>
        <dbReference type="ARBA" id="ARBA00022692"/>
    </source>
</evidence>
<reference evidence="10 11" key="1">
    <citation type="submission" date="2024-07" db="EMBL/GenBank/DDBJ databases">
        <title>Chromosome-level genome assembly of the water stick insect Ranatra chinensis (Heteroptera: Nepidae).</title>
        <authorList>
            <person name="Liu X."/>
        </authorList>
    </citation>
    <scope>NUCLEOTIDE SEQUENCE [LARGE SCALE GENOMIC DNA]</scope>
    <source>
        <strain evidence="10">Cailab_2021Rc</strain>
        <tissue evidence="10">Muscle</tissue>
    </source>
</reference>
<keyword evidence="5 9" id="KW-0472">Membrane</keyword>
<dbReference type="Pfam" id="PF07947">
    <property type="entry name" value="YhhN"/>
    <property type="match status" value="1"/>
</dbReference>
<keyword evidence="3 9" id="KW-0812">Transmembrane</keyword>
<organism evidence="10 11">
    <name type="scientific">Ranatra chinensis</name>
    <dbReference type="NCBI Taxonomy" id="642074"/>
    <lineage>
        <taxon>Eukaryota</taxon>
        <taxon>Metazoa</taxon>
        <taxon>Ecdysozoa</taxon>
        <taxon>Arthropoda</taxon>
        <taxon>Hexapoda</taxon>
        <taxon>Insecta</taxon>
        <taxon>Pterygota</taxon>
        <taxon>Neoptera</taxon>
        <taxon>Paraneoptera</taxon>
        <taxon>Hemiptera</taxon>
        <taxon>Heteroptera</taxon>
        <taxon>Panheteroptera</taxon>
        <taxon>Nepomorpha</taxon>
        <taxon>Nepidae</taxon>
        <taxon>Ranatrinae</taxon>
        <taxon>Ranatra</taxon>
    </lineage>
</organism>
<comment type="caution">
    <text evidence="10">The sequence shown here is derived from an EMBL/GenBank/DDBJ whole genome shotgun (WGS) entry which is preliminary data.</text>
</comment>